<dbReference type="RefSeq" id="WP_216131186.1">
    <property type="nucleotide sequence ID" value="NZ_CP064782.1"/>
</dbReference>
<dbReference type="EMBL" id="CP064782">
    <property type="protein sequence ID" value="QWT50093.1"/>
    <property type="molecule type" value="Genomic_DNA"/>
</dbReference>
<dbReference type="InterPro" id="IPR004879">
    <property type="entry name" value="Ssp411-like_TRX"/>
</dbReference>
<feature type="domain" description="Spermatogenesis-associated protein 20-like TRX" evidence="1">
    <location>
        <begin position="3"/>
        <end position="164"/>
    </location>
</feature>
<name>A0A975SPK0_9RHOO</name>
<organism evidence="2 3">
    <name type="scientific">Azospira inquinata</name>
    <dbReference type="NCBI Taxonomy" id="2785627"/>
    <lineage>
        <taxon>Bacteria</taxon>
        <taxon>Pseudomonadati</taxon>
        <taxon>Pseudomonadota</taxon>
        <taxon>Betaproteobacteria</taxon>
        <taxon>Rhodocyclales</taxon>
        <taxon>Rhodocyclaceae</taxon>
        <taxon>Azospira</taxon>
    </lineage>
</organism>
<evidence type="ECO:0000313" key="2">
    <source>
        <dbReference type="EMBL" id="QWT50093.1"/>
    </source>
</evidence>
<dbReference type="CDD" id="cd02955">
    <property type="entry name" value="SSP411"/>
    <property type="match status" value="1"/>
</dbReference>
<sequence length="677" mass="74545">MPNLLAQETSPYLLQHAHQPVDWHPWGPAALALARDQDKPILLSIGYAACHWCHVMAHESFEDPDIAATMNRLFINIKVDREERPDLDHIYQTAHQLLTRRPGGWPLTLFLTPEGDAFFAGTYFPPEPRHGLPALGELLEQVAAVYAHRRADIARQNQSIRHALAATLPRPGQEPPRLKAEPLAAAQAELDATYDRRRGGFGDAPKFPRPTDLDFLLRRSATTGDDHARTMALTSLEKMAAGGLQDQLGGGFFRYSVDGAWTIPHFEKMLYDNAQLLACYANAWALDHRPAFKAAAEGIVAWADREMALAQGGYAASLDADSAGEEGAYYLWTPEAAQAALSPEQWALAAPAWGLDRVPNFEGQAWHLQQVRSPEALADDLGLAPTAVRAGLQEARAALLAAREPRPRPARDHKLLTGWNALMIKGLARAGRIFGRSEWIDRALSTVDFLQDHLWQEGRLLAVRAGGQSRLPAYLDDYALLLDALLECLQARWREKDLAFARRLADGLLHDFEDPAAGGFFFTAHDQEALIHRPKPAQDNALPAGNGVAAQALGRLALVTDHEPYARAARRTLDLFYPLLERQAIASGALLGALEDALTPPTLVRLTGPAAERDQWNAELGRRFLPQTLILAPEPAPQDLPPSPRVNAWVCQGVKCLPPVNEWESLLGIISKPPKLH</sequence>
<dbReference type="InterPro" id="IPR024705">
    <property type="entry name" value="Ssp411"/>
</dbReference>
<dbReference type="PANTHER" id="PTHR42899">
    <property type="entry name" value="SPERMATOGENESIS-ASSOCIATED PROTEIN 20"/>
    <property type="match status" value="1"/>
</dbReference>
<proteinExistence type="predicted"/>
<protein>
    <submittedName>
        <fullName evidence="2">Thioredoxin domain-containing protein</fullName>
    </submittedName>
</protein>
<evidence type="ECO:0000259" key="1">
    <source>
        <dbReference type="Pfam" id="PF03190"/>
    </source>
</evidence>
<dbReference type="PANTHER" id="PTHR42899:SF1">
    <property type="entry name" value="SPERMATOGENESIS-ASSOCIATED PROTEIN 20"/>
    <property type="match status" value="1"/>
</dbReference>
<evidence type="ECO:0000313" key="3">
    <source>
        <dbReference type="Proteomes" id="UP000683428"/>
    </source>
</evidence>
<accession>A0A975SPK0</accession>
<keyword evidence="3" id="KW-1185">Reference proteome</keyword>
<gene>
    <name evidence="2" type="ORF">Azoinq_05720</name>
</gene>
<dbReference type="Pfam" id="PF03190">
    <property type="entry name" value="Thioredox_DsbH"/>
    <property type="match status" value="1"/>
</dbReference>
<dbReference type="Proteomes" id="UP000683428">
    <property type="component" value="Chromosome"/>
</dbReference>
<reference evidence="2" key="1">
    <citation type="submission" date="2020-11" db="EMBL/GenBank/DDBJ databases">
        <title>Azospira inquinata sp. nov.</title>
        <authorList>
            <person name="Moe W.M."/>
            <person name="Mikes M.C."/>
        </authorList>
    </citation>
    <scope>NUCLEOTIDE SEQUENCE</scope>
    <source>
        <strain evidence="2">Azo-3</strain>
    </source>
</reference>
<dbReference type="KEGG" id="aiq:Azoinq_05720"/>
<dbReference type="AlphaFoldDB" id="A0A975SPK0"/>
<dbReference type="PIRSF" id="PIRSF006402">
    <property type="entry name" value="UCP006402_thioredoxin"/>
    <property type="match status" value="1"/>
</dbReference>